<dbReference type="InterPro" id="IPR000524">
    <property type="entry name" value="Tscrpt_reg_HTH_GntR"/>
</dbReference>
<protein>
    <submittedName>
        <fullName evidence="7">Transcriptional regulator</fullName>
    </submittedName>
</protein>
<dbReference type="PROSITE" id="PS50949">
    <property type="entry name" value="HTH_GNTR"/>
    <property type="match status" value="1"/>
</dbReference>
<dbReference type="OrthoDB" id="9804020at2"/>
<evidence type="ECO:0000313" key="7">
    <source>
        <dbReference type="EMBL" id="SON50009.1"/>
    </source>
</evidence>
<dbReference type="PANTHER" id="PTHR46577">
    <property type="entry name" value="HTH-TYPE TRANSCRIPTIONAL REGULATORY PROTEIN GABR"/>
    <property type="match status" value="1"/>
</dbReference>
<comment type="similarity">
    <text evidence="1">In the C-terminal section; belongs to the class-I pyridoxal-phosphate-dependent aminotransferase family.</text>
</comment>
<dbReference type="PANTHER" id="PTHR46577:SF2">
    <property type="entry name" value="TRANSCRIPTIONAL REGULATORY PROTEIN"/>
    <property type="match status" value="1"/>
</dbReference>
<organism evidence="7 8">
    <name type="scientific">Vibrio tapetis subsp. tapetis</name>
    <dbReference type="NCBI Taxonomy" id="1671868"/>
    <lineage>
        <taxon>Bacteria</taxon>
        <taxon>Pseudomonadati</taxon>
        <taxon>Pseudomonadota</taxon>
        <taxon>Gammaproteobacteria</taxon>
        <taxon>Vibrionales</taxon>
        <taxon>Vibrionaceae</taxon>
        <taxon>Vibrio</taxon>
    </lineage>
</organism>
<dbReference type="RefSeq" id="WP_102522580.1">
    <property type="nucleotide sequence ID" value="NZ_LT960611.1"/>
</dbReference>
<dbReference type="GO" id="GO:0003700">
    <property type="term" value="F:DNA-binding transcription factor activity"/>
    <property type="evidence" value="ECO:0007669"/>
    <property type="project" value="InterPro"/>
</dbReference>
<dbReference type="InterPro" id="IPR015421">
    <property type="entry name" value="PyrdxlP-dep_Trfase_major"/>
</dbReference>
<accession>A0A2N8ZDL4</accession>
<keyword evidence="5" id="KW-0804">Transcription</keyword>
<feature type="domain" description="HTH gntR-type" evidence="6">
    <location>
        <begin position="4"/>
        <end position="72"/>
    </location>
</feature>
<reference evidence="7 8" key="1">
    <citation type="submission" date="2017-10" db="EMBL/GenBank/DDBJ databases">
        <authorList>
            <person name="Banno H."/>
            <person name="Chua N.-H."/>
        </authorList>
    </citation>
    <scope>NUCLEOTIDE SEQUENCE [LARGE SCALE GENOMIC DNA]</scope>
    <source>
        <strain evidence="7">Vibrio tapetis CECT4600</strain>
    </source>
</reference>
<dbReference type="Gene3D" id="3.40.640.10">
    <property type="entry name" value="Type I PLP-dependent aspartate aminotransferase-like (Major domain)"/>
    <property type="match status" value="1"/>
</dbReference>
<dbReference type="InterPro" id="IPR036388">
    <property type="entry name" value="WH-like_DNA-bd_sf"/>
</dbReference>
<evidence type="ECO:0000256" key="4">
    <source>
        <dbReference type="ARBA" id="ARBA00023125"/>
    </source>
</evidence>
<keyword evidence="8" id="KW-1185">Reference proteome</keyword>
<dbReference type="GO" id="GO:0030170">
    <property type="term" value="F:pyridoxal phosphate binding"/>
    <property type="evidence" value="ECO:0007669"/>
    <property type="project" value="InterPro"/>
</dbReference>
<dbReference type="InterPro" id="IPR015424">
    <property type="entry name" value="PyrdxlP-dep_Trfase"/>
</dbReference>
<gene>
    <name evidence="7" type="ORF">VTAP4600_A2030</name>
</gene>
<evidence type="ECO:0000256" key="2">
    <source>
        <dbReference type="ARBA" id="ARBA00022898"/>
    </source>
</evidence>
<dbReference type="Gene3D" id="3.90.1150.10">
    <property type="entry name" value="Aspartate Aminotransferase, domain 1"/>
    <property type="match status" value="1"/>
</dbReference>
<proteinExistence type="inferred from homology"/>
<dbReference type="CDD" id="cd00609">
    <property type="entry name" value="AAT_like"/>
    <property type="match status" value="1"/>
</dbReference>
<dbReference type="InterPro" id="IPR015422">
    <property type="entry name" value="PyrdxlP-dep_Trfase_small"/>
</dbReference>
<keyword evidence="2" id="KW-0663">Pyridoxal phosphate</keyword>
<dbReference type="Gene3D" id="1.10.10.10">
    <property type="entry name" value="Winged helix-like DNA-binding domain superfamily/Winged helix DNA-binding domain"/>
    <property type="match status" value="1"/>
</dbReference>
<dbReference type="Proteomes" id="UP000235828">
    <property type="component" value="Chromosome A"/>
</dbReference>
<evidence type="ECO:0000256" key="3">
    <source>
        <dbReference type="ARBA" id="ARBA00023015"/>
    </source>
</evidence>
<dbReference type="InterPro" id="IPR036390">
    <property type="entry name" value="WH_DNA-bd_sf"/>
</dbReference>
<evidence type="ECO:0000256" key="5">
    <source>
        <dbReference type="ARBA" id="ARBA00023163"/>
    </source>
</evidence>
<dbReference type="InterPro" id="IPR004839">
    <property type="entry name" value="Aminotransferase_I/II_large"/>
</dbReference>
<name>A0A2N8ZDL4_9VIBR</name>
<keyword evidence="4" id="KW-0238">DNA-binding</keyword>
<evidence type="ECO:0000313" key="8">
    <source>
        <dbReference type="Proteomes" id="UP000235828"/>
    </source>
</evidence>
<dbReference type="SMART" id="SM00345">
    <property type="entry name" value="HTH_GNTR"/>
    <property type="match status" value="1"/>
</dbReference>
<keyword evidence="3" id="KW-0805">Transcription regulation</keyword>
<evidence type="ECO:0000256" key="1">
    <source>
        <dbReference type="ARBA" id="ARBA00005384"/>
    </source>
</evidence>
<dbReference type="EMBL" id="LT960611">
    <property type="protein sequence ID" value="SON50009.1"/>
    <property type="molecule type" value="Genomic_DNA"/>
</dbReference>
<dbReference type="InterPro" id="IPR051446">
    <property type="entry name" value="HTH_trans_reg/aminotransferase"/>
</dbReference>
<dbReference type="SUPFAM" id="SSF53383">
    <property type="entry name" value="PLP-dependent transferases"/>
    <property type="match status" value="1"/>
</dbReference>
<dbReference type="GO" id="GO:0003677">
    <property type="term" value="F:DNA binding"/>
    <property type="evidence" value="ECO:0007669"/>
    <property type="project" value="UniProtKB-KW"/>
</dbReference>
<evidence type="ECO:0000259" key="6">
    <source>
        <dbReference type="PROSITE" id="PS50949"/>
    </source>
</evidence>
<dbReference type="KEGG" id="vta:A2030"/>
<sequence length="472" mass="53092">MIGEKKYLRVEQHLRHGMDNGVYLPEDKLPSIRQLGLDLNVSKNTVIRAYQELEALGLIYAVAKSGYRVKKAPYQNQYRSVQEPKEIDLLTLSRTLLTYPDYKEILPTGSAHPNTDFPSIRSLYAEIARQSRMQSNISSHYQLPPGDGRLIRQLLKISLDLSIPAKSENILVTHGAQQAISLALRALTKPGDIVAVESPCYFGNLLLMEALGLKVLEIPSCVRSGIEPAALEEALRLWEIKALLITPNFTNPTGARLPLDKRKMLLQISGDLPIIEDDVFGGLCVDETIPSLYSLDDQDRVIYVNSLSKTLDSRLRVGWLISGRYHTQIDKYQLCENMGGSNLMQSAVADFLTTGKYKTHLSRVRRVYQQNQRRFNLMLSCALNQHENLIGRYHLTQPEGSFLMWLTLPEGFNSHEACRLCKEKGISILPGSMFGSQNQFDHCIRFSTANFTEQGDWSKGLNGLAVIISNLL</sequence>
<dbReference type="CDD" id="cd07377">
    <property type="entry name" value="WHTH_GntR"/>
    <property type="match status" value="1"/>
</dbReference>
<dbReference type="Pfam" id="PF00155">
    <property type="entry name" value="Aminotran_1_2"/>
    <property type="match status" value="1"/>
</dbReference>
<dbReference type="AlphaFoldDB" id="A0A2N8ZDL4"/>
<dbReference type="SUPFAM" id="SSF46785">
    <property type="entry name" value="Winged helix' DNA-binding domain"/>
    <property type="match status" value="1"/>
</dbReference>
<dbReference type="Pfam" id="PF00392">
    <property type="entry name" value="GntR"/>
    <property type="match status" value="1"/>
</dbReference>